<keyword evidence="2" id="KW-1185">Reference proteome</keyword>
<dbReference type="OrthoDB" id="8954335at2759"/>
<dbReference type="Proteomes" id="UP000054217">
    <property type="component" value="Unassembled WGS sequence"/>
</dbReference>
<reference evidence="1 2" key="1">
    <citation type="submission" date="2014-04" db="EMBL/GenBank/DDBJ databases">
        <authorList>
            <consortium name="DOE Joint Genome Institute"/>
            <person name="Kuo A."/>
            <person name="Kohler A."/>
            <person name="Costa M.D."/>
            <person name="Nagy L.G."/>
            <person name="Floudas D."/>
            <person name="Copeland A."/>
            <person name="Barry K.W."/>
            <person name="Cichocki N."/>
            <person name="Veneault-Fourrey C."/>
            <person name="LaButti K."/>
            <person name="Lindquist E.A."/>
            <person name="Lipzen A."/>
            <person name="Lundell T."/>
            <person name="Morin E."/>
            <person name="Murat C."/>
            <person name="Sun H."/>
            <person name="Tunlid A."/>
            <person name="Henrissat B."/>
            <person name="Grigoriev I.V."/>
            <person name="Hibbett D.S."/>
            <person name="Martin F."/>
            <person name="Nordberg H.P."/>
            <person name="Cantor M.N."/>
            <person name="Hua S.X."/>
        </authorList>
    </citation>
    <scope>NUCLEOTIDE SEQUENCE [LARGE SCALE GENOMIC DNA]</scope>
    <source>
        <strain evidence="1 2">Marx 270</strain>
    </source>
</reference>
<dbReference type="InterPro" id="IPR027417">
    <property type="entry name" value="P-loop_NTPase"/>
</dbReference>
<name>A0A0C3IHT9_PISTI</name>
<gene>
    <name evidence="1" type="ORF">M404DRAFT_10877</name>
</gene>
<evidence type="ECO:0000313" key="2">
    <source>
        <dbReference type="Proteomes" id="UP000054217"/>
    </source>
</evidence>
<organism evidence="1 2">
    <name type="scientific">Pisolithus tinctorius Marx 270</name>
    <dbReference type="NCBI Taxonomy" id="870435"/>
    <lineage>
        <taxon>Eukaryota</taxon>
        <taxon>Fungi</taxon>
        <taxon>Dikarya</taxon>
        <taxon>Basidiomycota</taxon>
        <taxon>Agaricomycotina</taxon>
        <taxon>Agaricomycetes</taxon>
        <taxon>Agaricomycetidae</taxon>
        <taxon>Boletales</taxon>
        <taxon>Sclerodermatineae</taxon>
        <taxon>Pisolithaceae</taxon>
        <taxon>Pisolithus</taxon>
    </lineage>
</organism>
<proteinExistence type="predicted"/>
<dbReference type="EMBL" id="KN832043">
    <property type="protein sequence ID" value="KIN96597.1"/>
    <property type="molecule type" value="Genomic_DNA"/>
</dbReference>
<protein>
    <recommendedName>
        <fullName evidence="3">G domain-containing protein</fullName>
    </recommendedName>
</protein>
<evidence type="ECO:0000313" key="1">
    <source>
        <dbReference type="EMBL" id="KIN96597.1"/>
    </source>
</evidence>
<reference evidence="2" key="2">
    <citation type="submission" date="2015-01" db="EMBL/GenBank/DDBJ databases">
        <title>Evolutionary Origins and Diversification of the Mycorrhizal Mutualists.</title>
        <authorList>
            <consortium name="DOE Joint Genome Institute"/>
            <consortium name="Mycorrhizal Genomics Consortium"/>
            <person name="Kohler A."/>
            <person name="Kuo A."/>
            <person name="Nagy L.G."/>
            <person name="Floudas D."/>
            <person name="Copeland A."/>
            <person name="Barry K.W."/>
            <person name="Cichocki N."/>
            <person name="Veneault-Fourrey C."/>
            <person name="LaButti K."/>
            <person name="Lindquist E.A."/>
            <person name="Lipzen A."/>
            <person name="Lundell T."/>
            <person name="Morin E."/>
            <person name="Murat C."/>
            <person name="Riley R."/>
            <person name="Ohm R."/>
            <person name="Sun H."/>
            <person name="Tunlid A."/>
            <person name="Henrissat B."/>
            <person name="Grigoriev I.V."/>
            <person name="Hibbett D.S."/>
            <person name="Martin F."/>
        </authorList>
    </citation>
    <scope>NUCLEOTIDE SEQUENCE [LARGE SCALE GENOMIC DNA]</scope>
    <source>
        <strain evidence="2">Marx 270</strain>
    </source>
</reference>
<dbReference type="HOGENOM" id="CLU_098365_0_0_1"/>
<evidence type="ECO:0008006" key="3">
    <source>
        <dbReference type="Google" id="ProtNLM"/>
    </source>
</evidence>
<accession>A0A0C3IHT9</accession>
<sequence length="247" mass="27632">MYNTCSNCNMGLISSRMKDSVLLRHMALSTENAEDEIIIAKLQDKPRLQAGRVIRVRKNLTIQQFMNQFTGILLHAAAYGFPYAKPWITATTVRLGDIKVTLLDTPGVGSLMNGQELSEHDIFNLIRTWLLKSSCKRHNTLLTGILYFQNTVTGRGAQLDINCFSKICKSNNLYQSVVLVATGEQLVERTELEIGLWREAMSRGAKPFSYIDTKESAEEAIIMPAKHPTAPKLEITVAPLFKDSQAI</sequence>
<dbReference type="AlphaFoldDB" id="A0A0C3IHT9"/>
<dbReference type="InParanoid" id="A0A0C3IHT9"/>
<dbReference type="Gene3D" id="3.40.50.300">
    <property type="entry name" value="P-loop containing nucleotide triphosphate hydrolases"/>
    <property type="match status" value="1"/>
</dbReference>